<dbReference type="PANTHER" id="PTHR31923:SF3">
    <property type="entry name" value="BSD DOMAIN-CONTAINING PROTEIN"/>
    <property type="match status" value="1"/>
</dbReference>
<comment type="caution">
    <text evidence="3">The sequence shown here is derived from an EMBL/GenBank/DDBJ whole genome shotgun (WGS) entry which is preliminary data.</text>
</comment>
<name>A0AAD7L2T3_QUISA</name>
<dbReference type="SUPFAM" id="SSF140383">
    <property type="entry name" value="BSD domain-like"/>
    <property type="match status" value="1"/>
</dbReference>
<organism evidence="3 4">
    <name type="scientific">Quillaja saponaria</name>
    <name type="common">Soap bark tree</name>
    <dbReference type="NCBI Taxonomy" id="32244"/>
    <lineage>
        <taxon>Eukaryota</taxon>
        <taxon>Viridiplantae</taxon>
        <taxon>Streptophyta</taxon>
        <taxon>Embryophyta</taxon>
        <taxon>Tracheophyta</taxon>
        <taxon>Spermatophyta</taxon>
        <taxon>Magnoliopsida</taxon>
        <taxon>eudicotyledons</taxon>
        <taxon>Gunneridae</taxon>
        <taxon>Pentapetalae</taxon>
        <taxon>rosids</taxon>
        <taxon>fabids</taxon>
        <taxon>Fabales</taxon>
        <taxon>Quillajaceae</taxon>
        <taxon>Quillaja</taxon>
    </lineage>
</organism>
<dbReference type="Gene3D" id="1.10.3970.10">
    <property type="entry name" value="BSD domain"/>
    <property type="match status" value="1"/>
</dbReference>
<feature type="compositionally biased region" description="Polar residues" evidence="1">
    <location>
        <begin position="12"/>
        <end position="28"/>
    </location>
</feature>
<sequence length="179" mass="21069">MDFSSWFRRNLTRSSENSKTPNPQTKSNPKGEDEEQFYGITEPLINYAKSFTFDIFKNFPLQDEEESTFGGEAPRTSANVRKDLSEWQERHASLLLSKVKEISQLRYMLCPRHLKERQFWGIYFKLVKSYVVEYELRAIQLEKLRKMAMENEESSDSSNSWEVEMAETKPQAVPEHPTL</sequence>
<dbReference type="Pfam" id="PF03909">
    <property type="entry name" value="BSD"/>
    <property type="match status" value="1"/>
</dbReference>
<feature type="region of interest" description="Disordered" evidence="1">
    <location>
        <begin position="1"/>
        <end position="35"/>
    </location>
</feature>
<dbReference type="EMBL" id="JARAOO010000011">
    <property type="protein sequence ID" value="KAJ7950421.1"/>
    <property type="molecule type" value="Genomic_DNA"/>
</dbReference>
<evidence type="ECO:0000313" key="4">
    <source>
        <dbReference type="Proteomes" id="UP001163823"/>
    </source>
</evidence>
<dbReference type="KEGG" id="qsa:O6P43_026615"/>
<feature type="domain" description="BSD" evidence="2">
    <location>
        <begin position="86"/>
        <end position="131"/>
    </location>
</feature>
<proteinExistence type="predicted"/>
<dbReference type="PANTHER" id="PTHR31923">
    <property type="entry name" value="BSD DOMAIN-CONTAINING PROTEIN"/>
    <property type="match status" value="1"/>
</dbReference>
<dbReference type="AlphaFoldDB" id="A0AAD7L2T3"/>
<evidence type="ECO:0000259" key="2">
    <source>
        <dbReference type="PROSITE" id="PS50858"/>
    </source>
</evidence>
<dbReference type="InterPro" id="IPR035925">
    <property type="entry name" value="BSD_dom_sf"/>
</dbReference>
<protein>
    <submittedName>
        <fullName evidence="3">BSD domain containing protein</fullName>
    </submittedName>
</protein>
<accession>A0AAD7L2T3</accession>
<keyword evidence="4" id="KW-1185">Reference proteome</keyword>
<dbReference type="Proteomes" id="UP001163823">
    <property type="component" value="Chromosome 11"/>
</dbReference>
<dbReference type="PROSITE" id="PS50858">
    <property type="entry name" value="BSD"/>
    <property type="match status" value="1"/>
</dbReference>
<evidence type="ECO:0000313" key="3">
    <source>
        <dbReference type="EMBL" id="KAJ7950421.1"/>
    </source>
</evidence>
<reference evidence="3" key="1">
    <citation type="journal article" date="2023" name="Science">
        <title>Elucidation of the pathway for biosynthesis of saponin adjuvants from the soapbark tree.</title>
        <authorList>
            <person name="Reed J."/>
            <person name="Orme A."/>
            <person name="El-Demerdash A."/>
            <person name="Owen C."/>
            <person name="Martin L.B.B."/>
            <person name="Misra R.C."/>
            <person name="Kikuchi S."/>
            <person name="Rejzek M."/>
            <person name="Martin A.C."/>
            <person name="Harkess A."/>
            <person name="Leebens-Mack J."/>
            <person name="Louveau T."/>
            <person name="Stephenson M.J."/>
            <person name="Osbourn A."/>
        </authorList>
    </citation>
    <scope>NUCLEOTIDE SEQUENCE</scope>
    <source>
        <strain evidence="3">S10</strain>
    </source>
</reference>
<dbReference type="SMART" id="SM00751">
    <property type="entry name" value="BSD"/>
    <property type="match status" value="1"/>
</dbReference>
<gene>
    <name evidence="3" type="ORF">O6P43_026615</name>
</gene>
<dbReference type="InterPro" id="IPR005607">
    <property type="entry name" value="BSD_dom"/>
</dbReference>
<evidence type="ECO:0000256" key="1">
    <source>
        <dbReference type="SAM" id="MobiDB-lite"/>
    </source>
</evidence>
<feature type="region of interest" description="Disordered" evidence="1">
    <location>
        <begin position="150"/>
        <end position="179"/>
    </location>
</feature>